<keyword evidence="2" id="KW-0812">Transmembrane</keyword>
<accession>A0A7W7RSS9</accession>
<evidence type="ECO:0000313" key="3">
    <source>
        <dbReference type="EMBL" id="MBB4937521.1"/>
    </source>
</evidence>
<keyword evidence="4" id="KW-1185">Reference proteome</keyword>
<evidence type="ECO:0000256" key="2">
    <source>
        <dbReference type="SAM" id="Phobius"/>
    </source>
</evidence>
<organism evidence="3 4">
    <name type="scientific">Streptosporangium album</name>
    <dbReference type="NCBI Taxonomy" id="47479"/>
    <lineage>
        <taxon>Bacteria</taxon>
        <taxon>Bacillati</taxon>
        <taxon>Actinomycetota</taxon>
        <taxon>Actinomycetes</taxon>
        <taxon>Streptosporangiales</taxon>
        <taxon>Streptosporangiaceae</taxon>
        <taxon>Streptosporangium</taxon>
    </lineage>
</organism>
<comment type="caution">
    <text evidence="3">The sequence shown here is derived from an EMBL/GenBank/DDBJ whole genome shotgun (WGS) entry which is preliminary data.</text>
</comment>
<proteinExistence type="predicted"/>
<evidence type="ECO:0000256" key="1">
    <source>
        <dbReference type="SAM" id="MobiDB-lite"/>
    </source>
</evidence>
<dbReference type="AlphaFoldDB" id="A0A7W7RSS9"/>
<keyword evidence="2" id="KW-0472">Membrane</keyword>
<feature type="compositionally biased region" description="Polar residues" evidence="1">
    <location>
        <begin position="52"/>
        <end position="61"/>
    </location>
</feature>
<gene>
    <name evidence="3" type="ORF">FHR32_001826</name>
</gene>
<keyword evidence="2" id="KW-1133">Transmembrane helix</keyword>
<dbReference type="EMBL" id="JACHJU010000001">
    <property type="protein sequence ID" value="MBB4937521.1"/>
    <property type="molecule type" value="Genomic_DNA"/>
</dbReference>
<protein>
    <submittedName>
        <fullName evidence="3">Uncharacterized protein</fullName>
    </submittedName>
</protein>
<feature type="region of interest" description="Disordered" evidence="1">
    <location>
        <begin position="33"/>
        <end position="92"/>
    </location>
</feature>
<evidence type="ECO:0000313" key="4">
    <source>
        <dbReference type="Proteomes" id="UP000534286"/>
    </source>
</evidence>
<sequence>MSSNIVMLVIMAVLVVVGLAVSLIAITLRNISESGGRTPQWPVSWPEPPVNLPQQQLDVSSQEAAPQDAAPKKADVPRQRASLPRSGVNRHH</sequence>
<dbReference type="Proteomes" id="UP000534286">
    <property type="component" value="Unassembled WGS sequence"/>
</dbReference>
<dbReference type="RefSeq" id="WP_184753886.1">
    <property type="nucleotide sequence ID" value="NZ_JACHJU010000001.1"/>
</dbReference>
<reference evidence="3 4" key="1">
    <citation type="submission" date="2020-08" db="EMBL/GenBank/DDBJ databases">
        <title>Sequencing the genomes of 1000 actinobacteria strains.</title>
        <authorList>
            <person name="Klenk H.-P."/>
        </authorList>
    </citation>
    <scope>NUCLEOTIDE SEQUENCE [LARGE SCALE GENOMIC DNA]</scope>
    <source>
        <strain evidence="3 4">DSM 43023</strain>
    </source>
</reference>
<name>A0A7W7RSS9_9ACTN</name>
<feature type="transmembrane region" description="Helical" evidence="2">
    <location>
        <begin position="6"/>
        <end position="28"/>
    </location>
</feature>